<evidence type="ECO:0000259" key="9">
    <source>
        <dbReference type="Pfam" id="PF22700"/>
    </source>
</evidence>
<evidence type="ECO:0000256" key="6">
    <source>
        <dbReference type="ARBA" id="ARBA00023098"/>
    </source>
</evidence>
<dbReference type="EC" id="4.1.1.33" evidence="2"/>
<evidence type="ECO:0000313" key="11">
    <source>
        <dbReference type="Proteomes" id="UP000191055"/>
    </source>
</evidence>
<keyword evidence="6" id="KW-0443">Lipid metabolism</keyword>
<keyword evidence="7" id="KW-0456">Lyase</keyword>
<dbReference type="GO" id="GO:0004163">
    <property type="term" value="F:diphosphomevalonate decarboxylase activity"/>
    <property type="evidence" value="ECO:0007669"/>
    <property type="project" value="UniProtKB-EC"/>
</dbReference>
<evidence type="ECO:0000259" key="8">
    <source>
        <dbReference type="Pfam" id="PF18376"/>
    </source>
</evidence>
<accession>A0A1T5HSG1</accession>
<dbReference type="InterPro" id="IPR053859">
    <property type="entry name" value="MVD-like_N"/>
</dbReference>
<dbReference type="PIRSF" id="PIRSF015950">
    <property type="entry name" value="Mev_P_decrbx"/>
    <property type="match status" value="1"/>
</dbReference>
<dbReference type="InterPro" id="IPR041431">
    <property type="entry name" value="Mvd1_C"/>
</dbReference>
<sequence length="355" mass="39119">MTKVSQINASTEWRSPSNLAIVKYWGKRNVQEPINPNVSFSLKNSVTITRVTATPSEKGGFTFSLNGAFNPAFHPKIETFLKQAQHHLPFIRNHHLTIESSNTFPHSSGIASSASSMSALALCLLSLHNLSIGKSPESVDLTMASGLSRFGSGSACRSVFGGWNLWGKFDEVKESSDTYAVPILKNEVSPVFQDLKNVILIINSGSKSVSSSQGHQLMNDHPFREARVEQAFNHTGKLLEILKTGDWNGFIEIAENEALTLHGLMLNSTPSYTLMEPNSLQAIQLIRRARKDEDLKIGFSMDAGPNLHVLYPESEASKVEPWIEQNLKPLCQNQQMIYDSVGDGPINIQSINNAI</sequence>
<dbReference type="AlphaFoldDB" id="A0A1T5HSG1"/>
<proteinExistence type="inferred from homology"/>
<dbReference type="Gene3D" id="3.30.230.10">
    <property type="match status" value="1"/>
</dbReference>
<reference evidence="10 11" key="1">
    <citation type="submission" date="2017-02" db="EMBL/GenBank/DDBJ databases">
        <authorList>
            <person name="Peterson S.W."/>
        </authorList>
    </citation>
    <scope>NUCLEOTIDE SEQUENCE [LARGE SCALE GENOMIC DNA]</scope>
    <source>
        <strain evidence="10 11">DSM 24412</strain>
    </source>
</reference>
<dbReference type="GO" id="GO:0005524">
    <property type="term" value="F:ATP binding"/>
    <property type="evidence" value="ECO:0007669"/>
    <property type="project" value="UniProtKB-KW"/>
</dbReference>
<dbReference type="GO" id="GO:0005829">
    <property type="term" value="C:cytosol"/>
    <property type="evidence" value="ECO:0007669"/>
    <property type="project" value="InterPro"/>
</dbReference>
<evidence type="ECO:0000256" key="2">
    <source>
        <dbReference type="ARBA" id="ARBA00012296"/>
    </source>
</evidence>
<dbReference type="SUPFAM" id="SSF54211">
    <property type="entry name" value="Ribosomal protein S5 domain 2-like"/>
    <property type="match status" value="1"/>
</dbReference>
<dbReference type="EMBL" id="FUYV01000019">
    <property type="protein sequence ID" value="SKC23638.1"/>
    <property type="molecule type" value="Genomic_DNA"/>
</dbReference>
<keyword evidence="4" id="KW-0547">Nucleotide-binding</keyword>
<organism evidence="10 11">
    <name type="scientific">Alkalitalea saponilacus</name>
    <dbReference type="NCBI Taxonomy" id="889453"/>
    <lineage>
        <taxon>Bacteria</taxon>
        <taxon>Pseudomonadati</taxon>
        <taxon>Bacteroidota</taxon>
        <taxon>Bacteroidia</taxon>
        <taxon>Marinilabiliales</taxon>
        <taxon>Marinilabiliaceae</taxon>
        <taxon>Alkalitalea</taxon>
    </lineage>
</organism>
<gene>
    <name evidence="10" type="ORF">SAMN03080601_02919</name>
</gene>
<dbReference type="STRING" id="889453.SAMN03080601_02919"/>
<name>A0A1T5HSG1_9BACT</name>
<dbReference type="RefSeq" id="WP_079558602.1">
    <property type="nucleotide sequence ID" value="NZ_CP021904.1"/>
</dbReference>
<dbReference type="Proteomes" id="UP000191055">
    <property type="component" value="Unassembled WGS sequence"/>
</dbReference>
<evidence type="ECO:0000313" key="10">
    <source>
        <dbReference type="EMBL" id="SKC23638.1"/>
    </source>
</evidence>
<evidence type="ECO:0000256" key="7">
    <source>
        <dbReference type="ARBA" id="ARBA00023239"/>
    </source>
</evidence>
<feature type="domain" description="Mvd1 C-terminal" evidence="8">
    <location>
        <begin position="198"/>
        <end position="336"/>
    </location>
</feature>
<dbReference type="PANTHER" id="PTHR10977:SF3">
    <property type="entry name" value="DIPHOSPHOMEVALONATE DECARBOXYLASE"/>
    <property type="match status" value="1"/>
</dbReference>
<dbReference type="GO" id="GO:0019287">
    <property type="term" value="P:isopentenyl diphosphate biosynthetic process, mevalonate pathway"/>
    <property type="evidence" value="ECO:0007669"/>
    <property type="project" value="InterPro"/>
</dbReference>
<dbReference type="Pfam" id="PF18376">
    <property type="entry name" value="MDD_C"/>
    <property type="match status" value="1"/>
</dbReference>
<dbReference type="SUPFAM" id="SSF55060">
    <property type="entry name" value="GHMP Kinase, C-terminal domain"/>
    <property type="match status" value="1"/>
</dbReference>
<evidence type="ECO:0000256" key="4">
    <source>
        <dbReference type="ARBA" id="ARBA00022741"/>
    </source>
</evidence>
<evidence type="ECO:0000256" key="5">
    <source>
        <dbReference type="ARBA" id="ARBA00022840"/>
    </source>
</evidence>
<dbReference type="InterPro" id="IPR020568">
    <property type="entry name" value="Ribosomal_Su5_D2-typ_SF"/>
</dbReference>
<keyword evidence="5" id="KW-0067">ATP-binding</keyword>
<evidence type="ECO:0000256" key="3">
    <source>
        <dbReference type="ARBA" id="ARBA00022516"/>
    </source>
</evidence>
<dbReference type="KEGG" id="asx:CDL62_00355"/>
<keyword evidence="3" id="KW-0444">Lipid biosynthesis</keyword>
<evidence type="ECO:0000256" key="1">
    <source>
        <dbReference type="ARBA" id="ARBA00008831"/>
    </source>
</evidence>
<dbReference type="NCBIfam" id="TIGR01240">
    <property type="entry name" value="mevDPdecarb"/>
    <property type="match status" value="1"/>
</dbReference>
<dbReference type="InterPro" id="IPR014721">
    <property type="entry name" value="Ribsml_uS5_D2-typ_fold_subgr"/>
</dbReference>
<dbReference type="InterPro" id="IPR005935">
    <property type="entry name" value="Mev_decarb"/>
</dbReference>
<feature type="domain" description="Diphosphomevalonate decarboxylase-like N-terminal" evidence="9">
    <location>
        <begin position="16"/>
        <end position="173"/>
    </location>
</feature>
<dbReference type="Pfam" id="PF22700">
    <property type="entry name" value="MVD-like_N"/>
    <property type="match status" value="1"/>
</dbReference>
<dbReference type="PANTHER" id="PTHR10977">
    <property type="entry name" value="DIPHOSPHOMEVALONATE DECARBOXYLASE"/>
    <property type="match status" value="1"/>
</dbReference>
<dbReference type="OrthoDB" id="5498344at2"/>
<keyword evidence="11" id="KW-1185">Reference proteome</keyword>
<protein>
    <recommendedName>
        <fullName evidence="2">diphosphomevalonate decarboxylase</fullName>
        <ecNumber evidence="2">4.1.1.33</ecNumber>
    </recommendedName>
</protein>
<comment type="similarity">
    <text evidence="1">Belongs to the diphosphomevalonate decarboxylase family.</text>
</comment>
<dbReference type="InterPro" id="IPR036554">
    <property type="entry name" value="GHMP_kinase_C_sf"/>
</dbReference>
<dbReference type="Gene3D" id="3.30.70.890">
    <property type="entry name" value="GHMP kinase, C-terminal domain"/>
    <property type="match status" value="1"/>
</dbReference>
<dbReference type="InterPro" id="IPR029765">
    <property type="entry name" value="Mev_diP_decarb"/>
</dbReference>